<comment type="similarity">
    <text evidence="1">Belongs to the carotenoid oxygenase family.</text>
</comment>
<evidence type="ECO:0000256" key="1">
    <source>
        <dbReference type="ARBA" id="ARBA00006787"/>
    </source>
</evidence>
<dbReference type="AlphaFoldDB" id="A0A9N7NXD9"/>
<evidence type="ECO:0000256" key="2">
    <source>
        <dbReference type="ARBA" id="ARBA00022723"/>
    </source>
</evidence>
<comment type="cofactor">
    <cofactor evidence="5">
        <name>Fe(2+)</name>
        <dbReference type="ChEBI" id="CHEBI:29033"/>
    </cofactor>
    <text evidence="5">Binds 1 Fe(2+) ion per subunit.</text>
</comment>
<dbReference type="EMBL" id="CACSLK010030875">
    <property type="protein sequence ID" value="CAA0838275.1"/>
    <property type="molecule type" value="Genomic_DNA"/>
</dbReference>
<dbReference type="Pfam" id="PF03055">
    <property type="entry name" value="RPE65"/>
    <property type="match status" value="1"/>
</dbReference>
<keyword evidence="7" id="KW-1185">Reference proteome</keyword>
<dbReference type="GO" id="GO:0010436">
    <property type="term" value="F:carotenoid dioxygenase activity"/>
    <property type="evidence" value="ECO:0007669"/>
    <property type="project" value="TreeGrafter"/>
</dbReference>
<proteinExistence type="inferred from homology"/>
<dbReference type="GO" id="GO:0009570">
    <property type="term" value="C:chloroplast stroma"/>
    <property type="evidence" value="ECO:0007669"/>
    <property type="project" value="TreeGrafter"/>
</dbReference>
<comment type="caution">
    <text evidence="6">The sequence shown here is derived from an EMBL/GenBank/DDBJ whole genome shotgun (WGS) entry which is preliminary data.</text>
</comment>
<dbReference type="OrthoDB" id="1069523at2759"/>
<dbReference type="Proteomes" id="UP001153555">
    <property type="component" value="Unassembled WGS sequence"/>
</dbReference>
<keyword evidence="3 6" id="KW-0560">Oxidoreductase</keyword>
<dbReference type="GO" id="GO:0016121">
    <property type="term" value="P:carotene catabolic process"/>
    <property type="evidence" value="ECO:0007669"/>
    <property type="project" value="TreeGrafter"/>
</dbReference>
<feature type="binding site" evidence="5">
    <location>
        <position position="426"/>
    </location>
    <ligand>
        <name>Fe cation</name>
        <dbReference type="ChEBI" id="CHEBI:24875"/>
        <note>catalytic</note>
    </ligand>
</feature>
<keyword evidence="3 6" id="KW-0223">Dioxygenase</keyword>
<evidence type="ECO:0000256" key="5">
    <source>
        <dbReference type="PIRSR" id="PIRSR604294-1"/>
    </source>
</evidence>
<dbReference type="GO" id="GO:0046872">
    <property type="term" value="F:metal ion binding"/>
    <property type="evidence" value="ECO:0007669"/>
    <property type="project" value="UniProtKB-KW"/>
</dbReference>
<evidence type="ECO:0000256" key="3">
    <source>
        <dbReference type="ARBA" id="ARBA00022964"/>
    </source>
</evidence>
<dbReference type="InterPro" id="IPR004294">
    <property type="entry name" value="Carotenoid_Oase"/>
</dbReference>
<name>A0A9N7NXD9_STRHE</name>
<keyword evidence="4 5" id="KW-0408">Iron</keyword>
<evidence type="ECO:0000313" key="7">
    <source>
        <dbReference type="Proteomes" id="UP001153555"/>
    </source>
</evidence>
<feature type="binding site" evidence="5">
    <location>
        <position position="132"/>
    </location>
    <ligand>
        <name>Fe cation</name>
        <dbReference type="ChEBI" id="CHEBI:24875"/>
        <note>catalytic</note>
    </ligand>
</feature>
<dbReference type="PANTHER" id="PTHR10543">
    <property type="entry name" value="BETA-CAROTENE DIOXYGENASE"/>
    <property type="match status" value="1"/>
</dbReference>
<feature type="binding site" evidence="5">
    <location>
        <position position="182"/>
    </location>
    <ligand>
        <name>Fe cation</name>
        <dbReference type="ChEBI" id="CHEBI:24875"/>
        <note>catalytic</note>
    </ligand>
</feature>
<accession>A0A9N7NXD9</accession>
<feature type="binding site" evidence="5">
    <location>
        <position position="248"/>
    </location>
    <ligand>
        <name>Fe cation</name>
        <dbReference type="ChEBI" id="CHEBI:24875"/>
        <note>catalytic</note>
    </ligand>
</feature>
<reference evidence="6" key="1">
    <citation type="submission" date="2019-12" db="EMBL/GenBank/DDBJ databases">
        <authorList>
            <person name="Scholes J."/>
        </authorList>
    </citation>
    <scope>NUCLEOTIDE SEQUENCE</scope>
</reference>
<evidence type="ECO:0000313" key="6">
    <source>
        <dbReference type="EMBL" id="CAA0838275.1"/>
    </source>
</evidence>
<organism evidence="6 7">
    <name type="scientific">Striga hermonthica</name>
    <name type="common">Purple witchweed</name>
    <name type="synonym">Buchnera hermonthica</name>
    <dbReference type="NCBI Taxonomy" id="68872"/>
    <lineage>
        <taxon>Eukaryota</taxon>
        <taxon>Viridiplantae</taxon>
        <taxon>Streptophyta</taxon>
        <taxon>Embryophyta</taxon>
        <taxon>Tracheophyta</taxon>
        <taxon>Spermatophyta</taxon>
        <taxon>Magnoliopsida</taxon>
        <taxon>eudicotyledons</taxon>
        <taxon>Gunneridae</taxon>
        <taxon>Pentapetalae</taxon>
        <taxon>asterids</taxon>
        <taxon>lamiids</taxon>
        <taxon>Lamiales</taxon>
        <taxon>Orobanchaceae</taxon>
        <taxon>Buchnereae</taxon>
        <taxon>Striga</taxon>
    </lineage>
</organism>
<sequence length="438" mass="47853">MNNSNFVRKLVLSKSSQAELTLESFLFTSCCLHEYERRAGYPFVPGVLSSFNGSAAASVARLALAVARVVTGQFDPAGHGTSNVSLAMLGGRLLALSESDLPYEIRVEEDGDVVTLGQFDLGDRGLRRMTAHPKVDRATGEGFAYSYDVDRPFLTYFRTDSFGRKGKGVPINSVGDCCAVVHDFGLTESYAVFPVGKMVVRAAEVWRGRSPVGVDGGEKVERVGIIGRYAEDDVGMTWVEASGLNMMHCVNAWEEEEGRRVVVVGTNATEVGMFVEDFRRAGLRMERITIDVGGGRVTEREVLSPDSMDFGVINASYASRKNRYVYATITDETSWKGIVKLDLSLNGSDCTVARRLYGPGCNGGETFFVPREPNNPSADEDDGYLITYVHNELVGESTFLVMDAKSPTLDIVATVKLPQRVPDGFHGLFVPESDLKKL</sequence>
<keyword evidence="2 5" id="KW-0479">Metal-binding</keyword>
<evidence type="ECO:0000256" key="4">
    <source>
        <dbReference type="ARBA" id="ARBA00023004"/>
    </source>
</evidence>
<gene>
    <name evidence="6" type="ORF">SHERM_04883</name>
</gene>
<dbReference type="PANTHER" id="PTHR10543:SF46">
    <property type="entry name" value="CAROTENOID CLEAVAGE DIOXYGENASE 4, CHLOROPLASTIC-RELATED"/>
    <property type="match status" value="1"/>
</dbReference>
<protein>
    <submittedName>
        <fullName evidence="6">Probable carotenoid cleavage dioxygenase 4-chloroplastic</fullName>
    </submittedName>
</protein>